<dbReference type="RefSeq" id="XP_001894407.1">
    <property type="nucleotide sequence ID" value="XM_001894372.1"/>
</dbReference>
<reference evidence="1" key="2">
    <citation type="submission" date="2012-12" db="EMBL/GenBank/DDBJ databases">
        <authorList>
            <person name="Gao Y.W."/>
            <person name="Fan S.T."/>
            <person name="Sun H.T."/>
            <person name="Wang Z."/>
            <person name="Gao X.L."/>
            <person name="Li Y.G."/>
            <person name="Wang T.C."/>
            <person name="Zhang K."/>
            <person name="Xu W.W."/>
            <person name="Yu Z.J."/>
            <person name="Xia X.Z."/>
        </authorList>
    </citation>
    <scope>NUCLEOTIDE SEQUENCE</scope>
    <source>
        <strain evidence="1">FR3</strain>
    </source>
</reference>
<reference evidence="5" key="4">
    <citation type="submission" date="2019-12" db="UniProtKB">
        <authorList>
            <consortium name="WormBaseParasite"/>
        </authorList>
    </citation>
    <scope>IDENTIFICATION</scope>
</reference>
<evidence type="ECO:0000313" key="1">
    <source>
        <dbReference type="EMBL" id="CDP90885.1"/>
    </source>
</evidence>
<sequence>MIEKLEVLLVAPIEVSGIEGSILLQLEKSRLISLQREKSTNLNATREINLNAIREIKINRNATREIKINLSATREINQLQCNPRNRPVNLTLFHEKEIKNKQQILFVA</sequence>
<evidence type="ECO:0000313" key="6">
    <source>
        <dbReference type="WormBase" id="Bm7865"/>
    </source>
</evidence>
<dbReference type="HOGENOM" id="CLU_2199258_0_0_1"/>
<evidence type="ECO:0000313" key="2">
    <source>
        <dbReference type="EMBL" id="EDP36754.1"/>
    </source>
</evidence>
<dbReference type="EMBL" id="LN854948">
    <property type="protein sequence ID" value="CDP90885.1"/>
    <property type="molecule type" value="Genomic_DNA"/>
</dbReference>
<dbReference type="WBParaSite" id="Bm7865.1">
    <property type="protein sequence ID" value="Bm7865.1"/>
    <property type="gene ID" value="WBGene00228126"/>
</dbReference>
<accession>A8P2B4</accession>
<dbReference type="GeneID" id="6097856"/>
<dbReference type="Proteomes" id="UP000006672">
    <property type="component" value="Unassembled WGS sequence"/>
</dbReference>
<dbReference type="KEGG" id="bmy:BM_BM7865"/>
<gene>
    <name evidence="2" type="ORF">Bm1_14705</name>
    <name evidence="1 5 6" type="ORF">Bm7865</name>
    <name evidence="3" type="ORF">BM_BM7865</name>
    <name evidence="1" type="ORF">BM_Bm7865</name>
</gene>
<keyword evidence="4" id="KW-1185">Reference proteome</keyword>
<name>A8P2A8_BRUMA</name>
<protein>
    <submittedName>
        <fullName evidence="1 5">Bm7865</fullName>
    </submittedName>
</protein>
<evidence type="ECO:0000313" key="3">
    <source>
        <dbReference type="EMBL" id="VIO99735.1"/>
    </source>
</evidence>
<dbReference type="CTD" id="6097856"/>
<dbReference type="EMBL" id="DS238544">
    <property type="protein sequence ID" value="EDP36754.1"/>
    <property type="molecule type" value="Genomic_DNA"/>
</dbReference>
<evidence type="ECO:0000313" key="4">
    <source>
        <dbReference type="Proteomes" id="UP000006672"/>
    </source>
</evidence>
<accession>A8P2A8</accession>
<evidence type="ECO:0000313" key="5">
    <source>
        <dbReference type="WBParaSite" id="Bm7865.1"/>
    </source>
</evidence>
<dbReference type="WormBase" id="Bm7865">
    <property type="protein sequence ID" value="BM03863"/>
    <property type="gene ID" value="WBGene00228126"/>
</dbReference>
<reference evidence="3" key="3">
    <citation type="submission" date="2019-04" db="EMBL/GenBank/DDBJ databases">
        <authorList>
            <person name="Howe K."/>
            <person name="Paulini M."/>
            <person name="Williams G."/>
        </authorList>
    </citation>
    <scope>NUCLEOTIDE SEQUENCE [LARGE SCALE GENOMIC DNA]</scope>
    <source>
        <strain evidence="3">FR3</strain>
    </source>
</reference>
<organism evidence="2">
    <name type="scientific">Brugia malayi</name>
    <name type="common">Filarial nematode worm</name>
    <dbReference type="NCBI Taxonomy" id="6279"/>
    <lineage>
        <taxon>Eukaryota</taxon>
        <taxon>Metazoa</taxon>
        <taxon>Ecdysozoa</taxon>
        <taxon>Nematoda</taxon>
        <taxon>Chromadorea</taxon>
        <taxon>Rhabditida</taxon>
        <taxon>Spirurina</taxon>
        <taxon>Spiruromorpha</taxon>
        <taxon>Filarioidea</taxon>
        <taxon>Onchocercidae</taxon>
        <taxon>Brugia</taxon>
    </lineage>
</organism>
<reference evidence="2 4" key="1">
    <citation type="journal article" date="2007" name="Science">
        <title>Draft genome of the filarial nematode parasite Brugia malayi.</title>
        <authorList>
            <person name="Ghedin E."/>
            <person name="Wang S."/>
            <person name="Spiro D."/>
            <person name="Caler E."/>
            <person name="Zhao Q."/>
            <person name="Crabtree J."/>
            <person name="Allen J.E."/>
            <person name="Delcher A.L."/>
            <person name="Guiliano D.B."/>
            <person name="Miranda-Saavedra D."/>
            <person name="Angiuoli S.V."/>
            <person name="Creasy T."/>
            <person name="Amedeo P."/>
            <person name="Haas B."/>
            <person name="El-Sayed N.M."/>
            <person name="Wortman J.R."/>
            <person name="Feldblyum T."/>
            <person name="Tallon L."/>
            <person name="Schatz M."/>
            <person name="Shumway M."/>
            <person name="Koo H."/>
            <person name="Salzberg S.L."/>
            <person name="Schobel S."/>
            <person name="Pertea M."/>
            <person name="Pop M."/>
            <person name="White O."/>
            <person name="Barton G.J."/>
            <person name="Carlow C.K."/>
            <person name="Crawford M.J."/>
            <person name="Daub J."/>
            <person name="Dimmic M.W."/>
            <person name="Estes C.F."/>
            <person name="Foster J.M."/>
            <person name="Ganatra M."/>
            <person name="Gregory W.F."/>
            <person name="Johnson N.M."/>
            <person name="Jin J."/>
            <person name="Komuniecki R."/>
            <person name="Korf I."/>
            <person name="Kumar S."/>
            <person name="Laney S."/>
            <person name="Li B.W."/>
            <person name="Li W."/>
            <person name="Lindblom T.H."/>
            <person name="Lustigman S."/>
            <person name="Ma D."/>
            <person name="Maina C.V."/>
            <person name="Martin D.M."/>
            <person name="McCarter J.P."/>
            <person name="McReynolds L."/>
            <person name="Mitreva M."/>
            <person name="Nutman T.B."/>
            <person name="Parkinson J."/>
            <person name="Peregrin-Alvarez J.M."/>
            <person name="Poole C."/>
            <person name="Ren Q."/>
            <person name="Saunders L."/>
            <person name="Sluder A.E."/>
            <person name="Smith K."/>
            <person name="Stanke M."/>
            <person name="Unnasch T.R."/>
            <person name="Ware J."/>
            <person name="Wei A.D."/>
            <person name="Weil G."/>
            <person name="Williams D.J."/>
            <person name="Zhang Y."/>
            <person name="Williams S.A."/>
            <person name="Fraser-Liggett C."/>
            <person name="Slatko B."/>
            <person name="Blaxter M.L."/>
            <person name="Scott A.L."/>
        </authorList>
    </citation>
    <scope>NUCLEOTIDE SEQUENCE</scope>
    <source>
        <strain evidence="1 4">FR3</strain>
    </source>
</reference>
<accession>A0A4E9FS32</accession>
<dbReference type="EMBL" id="CAAKNF010000001">
    <property type="protein sequence ID" value="VIO99735.1"/>
    <property type="molecule type" value="Genomic_DNA"/>
</dbReference>
<proteinExistence type="predicted"/>
<dbReference type="AlphaFoldDB" id="A8P2A8"/>